<evidence type="ECO:0000313" key="2">
    <source>
        <dbReference type="Proteomes" id="UP000183365"/>
    </source>
</evidence>
<accession>A0A1L0FMG0</accession>
<reference evidence="2" key="1">
    <citation type="submission" date="2016-11" db="EMBL/GenBank/DDBJ databases">
        <authorList>
            <person name="Guldener U."/>
        </authorList>
    </citation>
    <scope>NUCLEOTIDE SEQUENCE [LARGE SCALE GENOMIC DNA]</scope>
</reference>
<sequence>MSNSSITNKTGSERKRFREIAKSYIFGSFTKNQSYQNEIAIQTCSNPSDKSNITNDVSESDLSYLTNSSSNDLSATEVNIVQTSTNSKDINANDVDSNTKISLTSSSSLLSNKIELDIDSDYVNERTVLIIRDVPAKIDIDSILQAVYCGPIEKIVKVLNPEDNNLIKYLELHFIKNQDAELFLKYSKSGNFLVNGQKLKCQWGTRFINEVSKKNFSKLEDLVYPENEQVYSQHGGSTIRTGARRCLILKKTNVEPKNDTNKKTIKNPYHLYSPNLAAFNINEVIKDFKVYGDIINISPVISRRLCISINYYDIRSAILAKEAFEKMNSIINKKYSNEWVVWYGKDVNDKPCISI</sequence>
<gene>
    <name evidence="1" type="ORF">HGUI_02950</name>
</gene>
<dbReference type="AlphaFoldDB" id="A0A1L0FMG0"/>
<dbReference type="OrthoDB" id="4073963at2759"/>
<dbReference type="VEuPathDB" id="FungiDB:HGUI_02950"/>
<organism evidence="1 2">
    <name type="scientific">Hanseniaspora guilliermondii</name>
    <dbReference type="NCBI Taxonomy" id="56406"/>
    <lineage>
        <taxon>Eukaryota</taxon>
        <taxon>Fungi</taxon>
        <taxon>Dikarya</taxon>
        <taxon>Ascomycota</taxon>
        <taxon>Saccharomycotina</taxon>
        <taxon>Saccharomycetes</taxon>
        <taxon>Saccharomycodales</taxon>
        <taxon>Saccharomycodaceae</taxon>
        <taxon>Hanseniaspora</taxon>
    </lineage>
</organism>
<dbReference type="Proteomes" id="UP000183365">
    <property type="component" value="Unassembled WGS sequence"/>
</dbReference>
<proteinExistence type="predicted"/>
<dbReference type="EMBL" id="FQNF01000062">
    <property type="protein sequence ID" value="SGZ40750.1"/>
    <property type="molecule type" value="Genomic_DNA"/>
</dbReference>
<evidence type="ECO:0000313" key="1">
    <source>
        <dbReference type="EMBL" id="SGZ40750.1"/>
    </source>
</evidence>
<keyword evidence="2" id="KW-1185">Reference proteome</keyword>
<name>A0A1L0FMG0_9ASCO</name>
<protein>
    <submittedName>
        <fullName evidence="1">Uncharacterized protein</fullName>
    </submittedName>
</protein>